<dbReference type="Proteomes" id="UP001227230">
    <property type="component" value="Chromosome 19"/>
</dbReference>
<keyword evidence="4" id="KW-0547">Nucleotide-binding</keyword>
<dbReference type="PANTHER" id="PTHR33463:SF202">
    <property type="entry name" value="NB-ARC DOMAIN-CONTAINING PROTEIN"/>
    <property type="match status" value="1"/>
</dbReference>
<reference evidence="8 9" key="1">
    <citation type="journal article" date="2023" name="Hortic Res">
        <title>The complete reference genome for grapevine (Vitis vinifera L.) genetics and breeding.</title>
        <authorList>
            <person name="Shi X."/>
            <person name="Cao S."/>
            <person name="Wang X."/>
            <person name="Huang S."/>
            <person name="Wang Y."/>
            <person name="Liu Z."/>
            <person name="Liu W."/>
            <person name="Leng X."/>
            <person name="Peng Y."/>
            <person name="Wang N."/>
            <person name="Wang Y."/>
            <person name="Ma Z."/>
            <person name="Xu X."/>
            <person name="Zhang F."/>
            <person name="Xue H."/>
            <person name="Zhong H."/>
            <person name="Wang Y."/>
            <person name="Zhang K."/>
            <person name="Velt A."/>
            <person name="Avia K."/>
            <person name="Holtgrawe D."/>
            <person name="Grimplet J."/>
            <person name="Matus J.T."/>
            <person name="Ware D."/>
            <person name="Wu X."/>
            <person name="Wang H."/>
            <person name="Liu C."/>
            <person name="Fang Y."/>
            <person name="Rustenholz C."/>
            <person name="Cheng Z."/>
            <person name="Xiao H."/>
            <person name="Zhou Y."/>
        </authorList>
    </citation>
    <scope>NUCLEOTIDE SEQUENCE [LARGE SCALE GENOMIC DNA]</scope>
    <source>
        <strain evidence="9">cv. Pinot noir / PN40024</strain>
        <tissue evidence="8">Leaf</tissue>
    </source>
</reference>
<keyword evidence="3" id="KW-0677">Repeat</keyword>
<evidence type="ECO:0000256" key="2">
    <source>
        <dbReference type="ARBA" id="ARBA00022614"/>
    </source>
</evidence>
<protein>
    <recommendedName>
        <fullName evidence="7">AAA+ ATPase domain-containing protein</fullName>
    </recommendedName>
</protein>
<evidence type="ECO:0000256" key="5">
    <source>
        <dbReference type="ARBA" id="ARBA00022821"/>
    </source>
</evidence>
<dbReference type="Gene3D" id="1.10.10.10">
    <property type="entry name" value="Winged helix-like DNA-binding domain superfamily/Winged helix DNA-binding domain"/>
    <property type="match status" value="1"/>
</dbReference>
<dbReference type="PRINTS" id="PR00364">
    <property type="entry name" value="DISEASERSIST"/>
</dbReference>
<accession>A0ABY9DZ36</accession>
<evidence type="ECO:0000256" key="1">
    <source>
        <dbReference type="ARBA" id="ARBA00008894"/>
    </source>
</evidence>
<dbReference type="InterPro" id="IPR050905">
    <property type="entry name" value="Plant_NBS-LRR"/>
</dbReference>
<keyword evidence="9" id="KW-1185">Reference proteome</keyword>
<feature type="domain" description="AAA+ ATPase" evidence="7">
    <location>
        <begin position="73"/>
        <end position="212"/>
    </location>
</feature>
<dbReference type="Pfam" id="PF23598">
    <property type="entry name" value="LRR_14"/>
    <property type="match status" value="1"/>
</dbReference>
<dbReference type="InterPro" id="IPR058922">
    <property type="entry name" value="WHD_DRP"/>
</dbReference>
<dbReference type="SUPFAM" id="SSF52540">
    <property type="entry name" value="P-loop containing nucleoside triphosphate hydrolases"/>
    <property type="match status" value="1"/>
</dbReference>
<dbReference type="Gene3D" id="1.10.8.430">
    <property type="entry name" value="Helical domain of apoptotic protease-activating factors"/>
    <property type="match status" value="1"/>
</dbReference>
<dbReference type="SUPFAM" id="SSF52058">
    <property type="entry name" value="L domain-like"/>
    <property type="match status" value="1"/>
</dbReference>
<evidence type="ECO:0000256" key="4">
    <source>
        <dbReference type="ARBA" id="ARBA00022741"/>
    </source>
</evidence>
<name>A0ABY9DZ36_VITVI</name>
<evidence type="ECO:0000256" key="6">
    <source>
        <dbReference type="ARBA" id="ARBA00022840"/>
    </source>
</evidence>
<dbReference type="InterPro" id="IPR042197">
    <property type="entry name" value="Apaf_helical"/>
</dbReference>
<dbReference type="InterPro" id="IPR032675">
    <property type="entry name" value="LRR_dom_sf"/>
</dbReference>
<dbReference type="InterPro" id="IPR055414">
    <property type="entry name" value="LRR_R13L4/SHOC2-like"/>
</dbReference>
<sequence>MEVVASIVGALIAEAARHLCSRVYSTTRGCLARIVAVSCAKRAVEHIPGPSIEDQTTASGTLEKIMDLLNDDGVRRIGIWGMGGVGKTTLVRNLNNKLRNDPNNTFGLVIWSTVSKEVDLKRIQTEIAKRLGMEVKKDESIQTLAIQLLQKLRKQDRFLLILDDVWKGIDLDALGVPQPEDTKGGKIILTCRPLNVCREMKTDQDVKVDVLTDDEAWKLFCQNAGMVAELEHIKPLAEAIVQECAGLPLAINIMATSMRGKQMVELWKDALNELQKSVPSNIEGVEDKVYRTLKWSYDSLQGMNIKYCFLYCSLFPEDFSIEISHLVQYWMAEGLIDEDQSYEVMYNRGFALVENLKDCCLLEHGSRKDTTVKMHDVVRDVAIWIASSLEDECKSLVQSGIGLSKISEYKFTRSLKRISFMNNQISWLPDCGINCPEASALLLQGNTPLEKVPEGFLRGFPALKVLNLSGTRIQRLPLSLVHLGELRALLLRNCSFLEELPPVGGLSRLQVLDCASTNIKELPEGMEQLSYLRELHLSRTKQLTTIQAGVLSGLSSLEVLDMRGGNYKWGMKGKAKHGQAEFEELANLGQLTGLYINVQSTKCPSLESIDWIKRLKSFKICVGLSICDVYEHGHFDERMMSFGHLDLSREFLGWWLTNASSLFLDSCRGLNLMLETLAISKVDCFASLKKLTIMHSATSFRPAGGCGSQYDLLPNLEELYLHDLTFLESISELVGHLGLRFSRLRVMEVTLCPSLKYLLAYGGFILSLDNLDEVSLSHCEDLSDLFLYSSGDTSISDPVVPNLRVIDLHGLPNLRTFCRQEESWPHLEHLQVSRCGLLKKLPLNRQSATTIKEIRGEQEWWNQLEWDDDSTRLSLQHFFQPPLDLKNFGPS</sequence>
<dbReference type="InterPro" id="IPR027417">
    <property type="entry name" value="P-loop_NTPase"/>
</dbReference>
<dbReference type="InterPro" id="IPR002182">
    <property type="entry name" value="NB-ARC"/>
</dbReference>
<dbReference type="Gene3D" id="3.40.50.300">
    <property type="entry name" value="P-loop containing nucleotide triphosphate hydrolases"/>
    <property type="match status" value="1"/>
</dbReference>
<evidence type="ECO:0000259" key="7">
    <source>
        <dbReference type="SMART" id="SM00382"/>
    </source>
</evidence>
<evidence type="ECO:0000256" key="3">
    <source>
        <dbReference type="ARBA" id="ARBA00022737"/>
    </source>
</evidence>
<keyword evidence="2" id="KW-0433">Leucine-rich repeat</keyword>
<comment type="similarity">
    <text evidence="1">Belongs to the disease resistance NB-LRR family.</text>
</comment>
<dbReference type="EMBL" id="CP126666">
    <property type="protein sequence ID" value="WKA12373.1"/>
    <property type="molecule type" value="Genomic_DNA"/>
</dbReference>
<keyword evidence="6" id="KW-0067">ATP-binding</keyword>
<dbReference type="SMART" id="SM00382">
    <property type="entry name" value="AAA"/>
    <property type="match status" value="1"/>
</dbReference>
<keyword evidence="5" id="KW-0611">Plant defense</keyword>
<dbReference type="Pfam" id="PF23559">
    <property type="entry name" value="WHD_DRP"/>
    <property type="match status" value="1"/>
</dbReference>
<dbReference type="InterPro" id="IPR036388">
    <property type="entry name" value="WH-like_DNA-bd_sf"/>
</dbReference>
<dbReference type="PANTHER" id="PTHR33463">
    <property type="entry name" value="NB-ARC DOMAIN-CONTAINING PROTEIN-RELATED"/>
    <property type="match status" value="1"/>
</dbReference>
<dbReference type="InterPro" id="IPR003593">
    <property type="entry name" value="AAA+_ATPase"/>
</dbReference>
<proteinExistence type="inferred from homology"/>
<dbReference type="Pfam" id="PF00931">
    <property type="entry name" value="NB-ARC"/>
    <property type="match status" value="1"/>
</dbReference>
<evidence type="ECO:0000313" key="9">
    <source>
        <dbReference type="Proteomes" id="UP001227230"/>
    </source>
</evidence>
<gene>
    <name evidence="8" type="ORF">VitviT2T_029761</name>
</gene>
<evidence type="ECO:0000313" key="8">
    <source>
        <dbReference type="EMBL" id="WKA12373.1"/>
    </source>
</evidence>
<dbReference type="Gene3D" id="3.80.10.10">
    <property type="entry name" value="Ribonuclease Inhibitor"/>
    <property type="match status" value="2"/>
</dbReference>
<organism evidence="8 9">
    <name type="scientific">Vitis vinifera</name>
    <name type="common">Grape</name>
    <dbReference type="NCBI Taxonomy" id="29760"/>
    <lineage>
        <taxon>Eukaryota</taxon>
        <taxon>Viridiplantae</taxon>
        <taxon>Streptophyta</taxon>
        <taxon>Embryophyta</taxon>
        <taxon>Tracheophyta</taxon>
        <taxon>Spermatophyta</taxon>
        <taxon>Magnoliopsida</taxon>
        <taxon>eudicotyledons</taxon>
        <taxon>Gunneridae</taxon>
        <taxon>Pentapetalae</taxon>
        <taxon>rosids</taxon>
        <taxon>Vitales</taxon>
        <taxon>Vitaceae</taxon>
        <taxon>Viteae</taxon>
        <taxon>Vitis</taxon>
    </lineage>
</organism>